<dbReference type="InterPro" id="IPR057774">
    <property type="entry name" value="D8C_UMOD/GP2/OIT3-like"/>
</dbReference>
<dbReference type="InParanoid" id="A0A6P8IJD7"/>
<dbReference type="SUPFAM" id="SSF57414">
    <property type="entry name" value="Hairpin loop containing domain-like"/>
    <property type="match status" value="1"/>
</dbReference>
<evidence type="ECO:0000256" key="3">
    <source>
        <dbReference type="SAM" id="SignalP"/>
    </source>
</evidence>
<dbReference type="PANTHER" id="PTHR47635:SF2">
    <property type="entry name" value="LAMG-LIKE JELLYROLL FOLD DOMAIN-CONTAINING PROTEIN"/>
    <property type="match status" value="1"/>
</dbReference>
<proteinExistence type="predicted"/>
<dbReference type="OrthoDB" id="5984482at2759"/>
<evidence type="ECO:0000313" key="6">
    <source>
        <dbReference type="RefSeq" id="XP_031566996.1"/>
    </source>
</evidence>
<organism evidence="5 6">
    <name type="scientific">Actinia tenebrosa</name>
    <name type="common">Australian red waratah sea anemone</name>
    <dbReference type="NCBI Taxonomy" id="6105"/>
    <lineage>
        <taxon>Eukaryota</taxon>
        <taxon>Metazoa</taxon>
        <taxon>Cnidaria</taxon>
        <taxon>Anthozoa</taxon>
        <taxon>Hexacorallia</taxon>
        <taxon>Actiniaria</taxon>
        <taxon>Actiniidae</taxon>
        <taxon>Actinia</taxon>
    </lineage>
</organism>
<accession>A0A6P8IJD7</accession>
<dbReference type="GeneID" id="116301965"/>
<keyword evidence="1 3" id="KW-0732">Signal</keyword>
<name>A0A6P8IJD7_ACTTE</name>
<keyword evidence="2" id="KW-1015">Disulfide bond</keyword>
<dbReference type="Pfam" id="PF00024">
    <property type="entry name" value="PAN_1"/>
    <property type="match status" value="1"/>
</dbReference>
<dbReference type="SUPFAM" id="SSF49899">
    <property type="entry name" value="Concanavalin A-like lectins/glucanases"/>
    <property type="match status" value="1"/>
</dbReference>
<reference evidence="6" key="1">
    <citation type="submission" date="2025-08" db="UniProtKB">
        <authorList>
            <consortium name="RefSeq"/>
        </authorList>
    </citation>
    <scope>IDENTIFICATION</scope>
    <source>
        <tissue evidence="6">Tentacle</tissue>
    </source>
</reference>
<dbReference type="KEGG" id="aten:116301965"/>
<feature type="chain" id="PRO_5027865353" evidence="3">
    <location>
        <begin position="25"/>
        <end position="464"/>
    </location>
</feature>
<gene>
    <name evidence="6" type="primary">LOC116301965</name>
</gene>
<dbReference type="Pfam" id="PF23283">
    <property type="entry name" value="D8C_UMOD"/>
    <property type="match status" value="1"/>
</dbReference>
<protein>
    <submittedName>
        <fullName evidence="6">Uncharacterized protein LOC116301965 isoform X1</fullName>
    </submittedName>
</protein>
<dbReference type="RefSeq" id="XP_031566996.1">
    <property type="nucleotide sequence ID" value="XM_031711136.1"/>
</dbReference>
<dbReference type="PANTHER" id="PTHR47635">
    <property type="entry name" value="CUB DOMAIN-CONTAINING PROTEIN"/>
    <property type="match status" value="1"/>
</dbReference>
<evidence type="ECO:0000256" key="2">
    <source>
        <dbReference type="ARBA" id="ARBA00023157"/>
    </source>
</evidence>
<keyword evidence="5" id="KW-1185">Reference proteome</keyword>
<evidence type="ECO:0000256" key="1">
    <source>
        <dbReference type="ARBA" id="ARBA00022729"/>
    </source>
</evidence>
<feature type="signal peptide" evidence="3">
    <location>
        <begin position="1"/>
        <end position="24"/>
    </location>
</feature>
<dbReference type="Pfam" id="PF13385">
    <property type="entry name" value="Laminin_G_3"/>
    <property type="match status" value="1"/>
</dbReference>
<dbReference type="Proteomes" id="UP000515163">
    <property type="component" value="Unplaced"/>
</dbReference>
<evidence type="ECO:0000313" key="5">
    <source>
        <dbReference type="Proteomes" id="UP000515163"/>
    </source>
</evidence>
<dbReference type="Gene3D" id="2.60.120.200">
    <property type="match status" value="1"/>
</dbReference>
<sequence length="464" mass="51189">MLEINGLWLLLFGFEIIQERLVLCEKDVPEPVGLFPLNSLHTTKDISNSYLTAGTAVGVSLAPGPDGKPGGSYNFPGSASSYIEIPQQAQLDTRFSFSFLVWIYNQGSLGPVFHYDIQSGSYAIHFYITGSPSMLFVRMVKRGSLAFVNALTHEMGTINNWRYVGYTYDYSTGKQQLFVDGMKVNEGNVGSIQLSTNYKIKIGGAKYGDKRLFKGRVSCLQIFNKALTQAQVLAARTRCVEKNDYTSCFQCVFLDDPTRALKSNVSGQPADRQALVRRRWYRLKSEAGTRIVTSCPAPGSCGAQSPGWLNGQYPSLETGIKKMEICYRSGSNCCANKATVYVRQCYGYPVFMLDDVPDISLGNRVCTGTDQESIFPNAMFQSTNEKCLSGHVIYAEINVVEASVCIGYCLSAGKKCESVNFIQLDNGTCQLNNATAIEFPQHVNANSSCTYYQSNTALMSYVMP</sequence>
<evidence type="ECO:0000259" key="4">
    <source>
        <dbReference type="PROSITE" id="PS50948"/>
    </source>
</evidence>
<feature type="domain" description="Apple" evidence="4">
    <location>
        <begin position="366"/>
        <end position="456"/>
    </location>
</feature>
<dbReference type="InterPro" id="IPR013320">
    <property type="entry name" value="ConA-like_dom_sf"/>
</dbReference>
<dbReference type="InterPro" id="IPR003609">
    <property type="entry name" value="Pan_app"/>
</dbReference>
<dbReference type="AlphaFoldDB" id="A0A6P8IJD7"/>
<dbReference type="PROSITE" id="PS50948">
    <property type="entry name" value="PAN"/>
    <property type="match status" value="1"/>
</dbReference>